<feature type="domain" description="Large polyvalent protein associated" evidence="2">
    <location>
        <begin position="94"/>
        <end position="147"/>
    </location>
</feature>
<proteinExistence type="predicted"/>
<reference evidence="3" key="1">
    <citation type="submission" date="2020-03" db="EMBL/GenBank/DDBJ databases">
        <title>The deep terrestrial virosphere.</title>
        <authorList>
            <person name="Holmfeldt K."/>
            <person name="Nilsson E."/>
            <person name="Simone D."/>
            <person name="Lopez-Fernandez M."/>
            <person name="Wu X."/>
            <person name="de Brujin I."/>
            <person name="Lundin D."/>
            <person name="Andersson A."/>
            <person name="Bertilsson S."/>
            <person name="Dopson M."/>
        </authorList>
    </citation>
    <scope>NUCLEOTIDE SEQUENCE</scope>
    <source>
        <strain evidence="3">MM415A01528</strain>
    </source>
</reference>
<evidence type="ECO:0000256" key="1">
    <source>
        <dbReference type="SAM" id="MobiDB-lite"/>
    </source>
</evidence>
<organism evidence="3">
    <name type="scientific">viral metagenome</name>
    <dbReference type="NCBI Taxonomy" id="1070528"/>
    <lineage>
        <taxon>unclassified sequences</taxon>
        <taxon>metagenomes</taxon>
        <taxon>organismal metagenomes</taxon>
    </lineage>
</organism>
<dbReference type="EMBL" id="MT142220">
    <property type="protein sequence ID" value="QJA76363.1"/>
    <property type="molecule type" value="Genomic_DNA"/>
</dbReference>
<accession>A0A6M3K225</accession>
<dbReference type="InterPro" id="IPR040696">
    <property type="entry name" value="LPD23"/>
</dbReference>
<evidence type="ECO:0000313" key="3">
    <source>
        <dbReference type="EMBL" id="QJA76363.1"/>
    </source>
</evidence>
<dbReference type="Pfam" id="PF18838">
    <property type="entry name" value="LPD23"/>
    <property type="match status" value="1"/>
</dbReference>
<protein>
    <recommendedName>
        <fullName evidence="2">Large polyvalent protein associated domain-containing protein</fullName>
    </recommendedName>
</protein>
<gene>
    <name evidence="3" type="ORF">MM415A01528_0007</name>
</gene>
<feature type="compositionally biased region" description="Basic and acidic residues" evidence="1">
    <location>
        <begin position="351"/>
        <end position="374"/>
    </location>
</feature>
<sequence length="384" mass="43335">MGFQASQYRYSDLFKQKAGERDALDKALGMLLGEKYSLLGAEIKERIIQLVQQARNKPVDPNDPVHLATGYPKKDWMAANAVAGSAMVPTTAPIFAGRKAKTADVKALARTDVGIKAGGMTPVAARQGFGWFKGSEGKWRFEIDDSGIKWANGQPLRNQSDWMGRKYNEISESKKTPVLEDLIQHDELFNAYPELKNIKLIHKTGKVGGSYHSEDKAIVMDFSSSTSGRMDKAQIDLLVHEIQHAVQEIEGFERGGSPEQFRPKVSPEFLGEEMDKISDALELRKIIDRGRDIPTAVSEFERLHGRPPHRLSKVDAKDYTAGDLQRQKNAVYRDLNEAVDAEITKEERYRALPGEREARESASRRKLTKEERRMHPYSFEDFVK</sequence>
<evidence type="ECO:0000259" key="2">
    <source>
        <dbReference type="Pfam" id="PF18838"/>
    </source>
</evidence>
<feature type="region of interest" description="Disordered" evidence="1">
    <location>
        <begin position="351"/>
        <end position="384"/>
    </location>
</feature>
<dbReference type="AlphaFoldDB" id="A0A6M3K225"/>
<name>A0A6M3K225_9ZZZZ</name>